<dbReference type="PANTHER" id="PTHR43376">
    <property type="entry name" value="OLIGOPEPTIDE TRANSPORT SYSTEM PERMEASE PROTEIN"/>
    <property type="match status" value="1"/>
</dbReference>
<evidence type="ECO:0000256" key="6">
    <source>
        <dbReference type="ARBA" id="ARBA00023136"/>
    </source>
</evidence>
<dbReference type="AlphaFoldDB" id="A0A847UGC5"/>
<keyword evidence="5 7" id="KW-1133">Transmembrane helix</keyword>
<evidence type="ECO:0000313" key="10">
    <source>
        <dbReference type="Proteomes" id="UP000608662"/>
    </source>
</evidence>
<keyword evidence="4 7" id="KW-0812">Transmembrane</keyword>
<keyword evidence="3" id="KW-1003">Cell membrane</keyword>
<dbReference type="PANTHER" id="PTHR43376:SF1">
    <property type="entry name" value="OLIGOPEPTIDE TRANSPORT SYSTEM PERMEASE PROTEIN"/>
    <property type="match status" value="1"/>
</dbReference>
<dbReference type="Pfam" id="PF00528">
    <property type="entry name" value="BPD_transp_1"/>
    <property type="match status" value="1"/>
</dbReference>
<feature type="transmembrane region" description="Helical" evidence="7">
    <location>
        <begin position="198"/>
        <end position="219"/>
    </location>
</feature>
<keyword evidence="6 7" id="KW-0472">Membrane</keyword>
<comment type="subcellular location">
    <subcellularLocation>
        <location evidence="1 7">Cell membrane</location>
        <topology evidence="1 7">Multi-pass membrane protein</topology>
    </subcellularLocation>
</comment>
<feature type="transmembrane region" description="Helical" evidence="7">
    <location>
        <begin position="111"/>
        <end position="136"/>
    </location>
</feature>
<evidence type="ECO:0000256" key="2">
    <source>
        <dbReference type="ARBA" id="ARBA00022448"/>
    </source>
</evidence>
<dbReference type="InterPro" id="IPR035906">
    <property type="entry name" value="MetI-like_sf"/>
</dbReference>
<dbReference type="InterPro" id="IPR045621">
    <property type="entry name" value="BPD_transp_1_N"/>
</dbReference>
<proteinExistence type="inferred from homology"/>
<dbReference type="EMBL" id="WOYG01000001">
    <property type="protein sequence ID" value="NLV10138.1"/>
    <property type="molecule type" value="Genomic_DNA"/>
</dbReference>
<evidence type="ECO:0000256" key="1">
    <source>
        <dbReference type="ARBA" id="ARBA00004651"/>
    </source>
</evidence>
<feature type="transmembrane region" description="Helical" evidence="7">
    <location>
        <begin position="302"/>
        <end position="321"/>
    </location>
</feature>
<dbReference type="GeneID" id="94362018"/>
<dbReference type="GO" id="GO:0005886">
    <property type="term" value="C:plasma membrane"/>
    <property type="evidence" value="ECO:0007669"/>
    <property type="project" value="UniProtKB-SubCell"/>
</dbReference>
<feature type="transmembrane region" description="Helical" evidence="7">
    <location>
        <begin position="156"/>
        <end position="178"/>
    </location>
</feature>
<gene>
    <name evidence="9" type="ORF">GOC74_09375</name>
</gene>
<evidence type="ECO:0000259" key="8">
    <source>
        <dbReference type="PROSITE" id="PS50928"/>
    </source>
</evidence>
<evidence type="ECO:0000256" key="7">
    <source>
        <dbReference type="RuleBase" id="RU363032"/>
    </source>
</evidence>
<dbReference type="OrthoDB" id="44105at2157"/>
<evidence type="ECO:0000256" key="3">
    <source>
        <dbReference type="ARBA" id="ARBA00022475"/>
    </source>
</evidence>
<dbReference type="Proteomes" id="UP000608662">
    <property type="component" value="Unassembled WGS sequence"/>
</dbReference>
<dbReference type="SUPFAM" id="SSF161098">
    <property type="entry name" value="MetI-like"/>
    <property type="match status" value="1"/>
</dbReference>
<name>A0A847UGC5_9EURY</name>
<protein>
    <submittedName>
        <fullName evidence="9">ABC transporter permease subunit</fullName>
    </submittedName>
</protein>
<feature type="transmembrane region" description="Helical" evidence="7">
    <location>
        <begin position="12"/>
        <end position="29"/>
    </location>
</feature>
<comment type="caution">
    <text evidence="9">The sequence shown here is derived from an EMBL/GenBank/DDBJ whole genome shotgun (WGS) entry which is preliminary data.</text>
</comment>
<dbReference type="CDD" id="cd06261">
    <property type="entry name" value="TM_PBP2"/>
    <property type="match status" value="1"/>
</dbReference>
<dbReference type="Pfam" id="PF19300">
    <property type="entry name" value="BPD_transp_1_N"/>
    <property type="match status" value="1"/>
</dbReference>
<evidence type="ECO:0000256" key="5">
    <source>
        <dbReference type="ARBA" id="ARBA00022989"/>
    </source>
</evidence>
<sequence>MRYYAKRIGQSVLTLFVVVTITFFMYRLLPGGPLELMRQQLLQDMATQGTGQANMQEVNRLIELYTGFQPDAPLYVQYYNYIKDIVVHQDFGKSIWQNEPVFDILFKAMPWSIYVSVYGLVLGFSTNVFLGAFMAYREGSRFDSGMTGIIVAANSVPYYAAAIFMLIVFSYQLGWFPIAGRYGPATTPGFNLDFMVSVVHHSILPIFTGFVVGFGGGALGMRGNSVRILGEDYVRSARLRGLSSRLIAARYVGKNAILPMYTGLMIGLAGIFSSSVIMEQIFTYPGVGWYTFGALENRDYPLLLGSFIFFTTITITGITIADMTYSLIDPRIESGGEDESF</sequence>
<comment type="similarity">
    <text evidence="7">Belongs to the binding-protein-dependent transport system permease family.</text>
</comment>
<dbReference type="PROSITE" id="PS50928">
    <property type="entry name" value="ABC_TM1"/>
    <property type="match status" value="1"/>
</dbReference>
<dbReference type="RefSeq" id="WP_153553004.1">
    <property type="nucleotide sequence ID" value="NZ_WOYG01000001.1"/>
</dbReference>
<evidence type="ECO:0000256" key="4">
    <source>
        <dbReference type="ARBA" id="ARBA00022692"/>
    </source>
</evidence>
<dbReference type="InterPro" id="IPR000515">
    <property type="entry name" value="MetI-like"/>
</dbReference>
<evidence type="ECO:0000313" key="9">
    <source>
        <dbReference type="EMBL" id="NLV10138.1"/>
    </source>
</evidence>
<dbReference type="GO" id="GO:0055085">
    <property type="term" value="P:transmembrane transport"/>
    <property type="evidence" value="ECO:0007669"/>
    <property type="project" value="InterPro"/>
</dbReference>
<keyword evidence="2 7" id="KW-0813">Transport</keyword>
<feature type="domain" description="ABC transmembrane type-1" evidence="8">
    <location>
        <begin position="109"/>
        <end position="321"/>
    </location>
</feature>
<dbReference type="Gene3D" id="1.10.3720.10">
    <property type="entry name" value="MetI-like"/>
    <property type="match status" value="1"/>
</dbReference>
<feature type="transmembrane region" description="Helical" evidence="7">
    <location>
        <begin position="260"/>
        <end position="282"/>
    </location>
</feature>
<accession>A0A847UGC5</accession>
<organism evidence="9 10">
    <name type="scientific">Halomicrobium mukohataei</name>
    <dbReference type="NCBI Taxonomy" id="57705"/>
    <lineage>
        <taxon>Archaea</taxon>
        <taxon>Methanobacteriati</taxon>
        <taxon>Methanobacteriota</taxon>
        <taxon>Stenosarchaea group</taxon>
        <taxon>Halobacteria</taxon>
        <taxon>Halobacteriales</taxon>
        <taxon>Haloarculaceae</taxon>
        <taxon>Halomicrobium</taxon>
    </lineage>
</organism>
<reference evidence="9" key="1">
    <citation type="submission" date="2019-12" db="EMBL/GenBank/DDBJ databases">
        <title>Whole-genome sequence of Halomicrobium mukohataei pws1.</title>
        <authorList>
            <person name="Verma D.K."/>
            <person name="Gopal K."/>
            <person name="Prasad E.S."/>
        </authorList>
    </citation>
    <scope>NUCLEOTIDE SEQUENCE</scope>
    <source>
        <strain evidence="9">Pws1</strain>
    </source>
</reference>